<keyword evidence="9 12" id="KW-0503">Monooxygenase</keyword>
<gene>
    <name evidence="14" type="ORF">Sango_2960000</name>
</gene>
<comment type="cofactor">
    <cofactor evidence="11">
        <name>heme</name>
        <dbReference type="ChEBI" id="CHEBI:30413"/>
    </cofactor>
</comment>
<reference evidence="14" key="1">
    <citation type="submission" date="2020-06" db="EMBL/GenBank/DDBJ databases">
        <authorList>
            <person name="Li T."/>
            <person name="Hu X."/>
            <person name="Zhang T."/>
            <person name="Song X."/>
            <person name="Zhang H."/>
            <person name="Dai N."/>
            <person name="Sheng W."/>
            <person name="Hou X."/>
            <person name="Wei L."/>
        </authorList>
    </citation>
    <scope>NUCLEOTIDE SEQUENCE</scope>
    <source>
        <strain evidence="14">K16</strain>
        <tissue evidence="14">Leaf</tissue>
    </source>
</reference>
<evidence type="ECO:0000256" key="11">
    <source>
        <dbReference type="PIRSR" id="PIRSR602401-1"/>
    </source>
</evidence>
<evidence type="ECO:0000256" key="13">
    <source>
        <dbReference type="SAM" id="Phobius"/>
    </source>
</evidence>
<name>A0AAE1VUQ1_9LAMI</name>
<evidence type="ECO:0000256" key="8">
    <source>
        <dbReference type="ARBA" id="ARBA00023004"/>
    </source>
</evidence>
<dbReference type="GO" id="GO:0020037">
    <property type="term" value="F:heme binding"/>
    <property type="evidence" value="ECO:0007669"/>
    <property type="project" value="InterPro"/>
</dbReference>
<dbReference type="InterPro" id="IPR036396">
    <property type="entry name" value="Cyt_P450_sf"/>
</dbReference>
<dbReference type="InterPro" id="IPR017972">
    <property type="entry name" value="Cyt_P450_CS"/>
</dbReference>
<comment type="caution">
    <text evidence="14">The sequence shown here is derived from an EMBL/GenBank/DDBJ whole genome shotgun (WGS) entry which is preliminary data.</text>
</comment>
<feature type="binding site" description="axial binding residue" evidence="11">
    <location>
        <position position="458"/>
    </location>
    <ligand>
        <name>heme</name>
        <dbReference type="ChEBI" id="CHEBI:30413"/>
    </ligand>
    <ligandPart>
        <name>Fe</name>
        <dbReference type="ChEBI" id="CHEBI:18248"/>
    </ligandPart>
</feature>
<evidence type="ECO:0000256" key="10">
    <source>
        <dbReference type="ARBA" id="ARBA00023136"/>
    </source>
</evidence>
<keyword evidence="6 13" id="KW-1133">Transmembrane helix</keyword>
<dbReference type="InterPro" id="IPR018247">
    <property type="entry name" value="EF_Hand_1_Ca_BS"/>
</dbReference>
<proteinExistence type="inferred from homology"/>
<evidence type="ECO:0000256" key="7">
    <source>
        <dbReference type="ARBA" id="ARBA00023002"/>
    </source>
</evidence>
<evidence type="ECO:0000256" key="1">
    <source>
        <dbReference type="ARBA" id="ARBA00004167"/>
    </source>
</evidence>
<keyword evidence="7 12" id="KW-0560">Oxidoreductase</keyword>
<evidence type="ECO:0000256" key="5">
    <source>
        <dbReference type="ARBA" id="ARBA00022723"/>
    </source>
</evidence>
<sequence>MTVLVSVVILLASSLFIYILLTLIGLIKKVWLNPIRVQHLMRSQGINGPSYRFLHGNTKEIISMRRETMGKAMDEISHNIFPRVLPHVHSWAKLYGANFLNWYGPQAQLVVTEAELVKEILNNKDENYPKIDLEGYAKKLLGDGLSSSKGQKWARMRKLANNVFHAESLKNMIPAMITSVETMLEKWKEYEGREIEVFEEFRVLTSEIISRTAFGSSYMEGKNIFDMLMKLTLIVSRNAHKIKFPGISLFLKSKDEMESEKLEQGIRDCVVQIITKRETEERFRTDFLGKLLEANQDTDENKRISVEDITDECKTFYFAGHETSTSSLAWTILLLSVHQEWQEKARNEVIELFGQSNPSPDGIARLKIINMIIEESLRLYSPVPAIKRKVEKQVKLGKLTLPPQTELYISQLALHHDPNIWGEDVHLFRPERFEQGIVKATNNNPVAFLPFGFGPRTCVGLNFAMTEAKIALSMILQRYRKLPSSHLATEKWIPPRWRKSFVYTRHGGARQGYRSNRNRCGGWCSGRSGGPGSMGHIQVVWELRARTRTTTPGKMMKAPGRDYYMPRKDFVENPSGYFRDLRGKK</sequence>
<dbReference type="Proteomes" id="UP001289374">
    <property type="component" value="Unassembled WGS sequence"/>
</dbReference>
<organism evidence="14 15">
    <name type="scientific">Sesamum angolense</name>
    <dbReference type="NCBI Taxonomy" id="2727404"/>
    <lineage>
        <taxon>Eukaryota</taxon>
        <taxon>Viridiplantae</taxon>
        <taxon>Streptophyta</taxon>
        <taxon>Embryophyta</taxon>
        <taxon>Tracheophyta</taxon>
        <taxon>Spermatophyta</taxon>
        <taxon>Magnoliopsida</taxon>
        <taxon>eudicotyledons</taxon>
        <taxon>Gunneridae</taxon>
        <taxon>Pentapetalae</taxon>
        <taxon>asterids</taxon>
        <taxon>lamiids</taxon>
        <taxon>Lamiales</taxon>
        <taxon>Pedaliaceae</taxon>
        <taxon>Sesamum</taxon>
    </lineage>
</organism>
<evidence type="ECO:0000256" key="2">
    <source>
        <dbReference type="ARBA" id="ARBA00010617"/>
    </source>
</evidence>
<keyword evidence="8 11" id="KW-0408">Iron</keyword>
<accession>A0AAE1VUQ1</accession>
<dbReference type="Pfam" id="PF00067">
    <property type="entry name" value="p450"/>
    <property type="match status" value="1"/>
</dbReference>
<dbReference type="GO" id="GO:0016020">
    <property type="term" value="C:membrane"/>
    <property type="evidence" value="ECO:0007669"/>
    <property type="project" value="UniProtKB-SubCell"/>
</dbReference>
<dbReference type="InterPro" id="IPR001128">
    <property type="entry name" value="Cyt_P450"/>
</dbReference>
<dbReference type="GO" id="GO:0004497">
    <property type="term" value="F:monooxygenase activity"/>
    <property type="evidence" value="ECO:0007669"/>
    <property type="project" value="UniProtKB-KW"/>
</dbReference>
<keyword evidence="4 13" id="KW-0812">Transmembrane</keyword>
<dbReference type="PROSITE" id="PS00018">
    <property type="entry name" value="EF_HAND_1"/>
    <property type="match status" value="1"/>
</dbReference>
<dbReference type="SUPFAM" id="SSF48264">
    <property type="entry name" value="Cytochrome P450"/>
    <property type="match status" value="1"/>
</dbReference>
<dbReference type="PANTHER" id="PTHR24282">
    <property type="entry name" value="CYTOCHROME P450 FAMILY MEMBER"/>
    <property type="match status" value="1"/>
</dbReference>
<dbReference type="InterPro" id="IPR002401">
    <property type="entry name" value="Cyt_P450_E_grp-I"/>
</dbReference>
<keyword evidence="5 11" id="KW-0479">Metal-binding</keyword>
<evidence type="ECO:0000256" key="12">
    <source>
        <dbReference type="RuleBase" id="RU000461"/>
    </source>
</evidence>
<comment type="similarity">
    <text evidence="2 12">Belongs to the cytochrome P450 family.</text>
</comment>
<evidence type="ECO:0000313" key="14">
    <source>
        <dbReference type="EMBL" id="KAK4381502.1"/>
    </source>
</evidence>
<evidence type="ECO:0000256" key="9">
    <source>
        <dbReference type="ARBA" id="ARBA00023033"/>
    </source>
</evidence>
<dbReference type="PANTHER" id="PTHR24282:SF20">
    <property type="entry name" value="CYTOCHROME P450 CYP749A22-LIKE"/>
    <property type="match status" value="1"/>
</dbReference>
<evidence type="ECO:0000256" key="4">
    <source>
        <dbReference type="ARBA" id="ARBA00022692"/>
    </source>
</evidence>
<evidence type="ECO:0000313" key="15">
    <source>
        <dbReference type="Proteomes" id="UP001289374"/>
    </source>
</evidence>
<reference evidence="14" key="2">
    <citation type="journal article" date="2024" name="Plant">
        <title>Genomic evolution and insights into agronomic trait innovations of Sesamum species.</title>
        <authorList>
            <person name="Miao H."/>
            <person name="Wang L."/>
            <person name="Qu L."/>
            <person name="Liu H."/>
            <person name="Sun Y."/>
            <person name="Le M."/>
            <person name="Wang Q."/>
            <person name="Wei S."/>
            <person name="Zheng Y."/>
            <person name="Lin W."/>
            <person name="Duan Y."/>
            <person name="Cao H."/>
            <person name="Xiong S."/>
            <person name="Wang X."/>
            <person name="Wei L."/>
            <person name="Li C."/>
            <person name="Ma Q."/>
            <person name="Ju M."/>
            <person name="Zhao R."/>
            <person name="Li G."/>
            <person name="Mu C."/>
            <person name="Tian Q."/>
            <person name="Mei H."/>
            <person name="Zhang T."/>
            <person name="Gao T."/>
            <person name="Zhang H."/>
        </authorList>
    </citation>
    <scope>NUCLEOTIDE SEQUENCE</scope>
    <source>
        <strain evidence="14">K16</strain>
    </source>
</reference>
<keyword evidence="15" id="KW-1185">Reference proteome</keyword>
<keyword evidence="10 13" id="KW-0472">Membrane</keyword>
<dbReference type="AlphaFoldDB" id="A0AAE1VUQ1"/>
<keyword evidence="3 11" id="KW-0349">Heme</keyword>
<dbReference type="PROSITE" id="PS00086">
    <property type="entry name" value="CYTOCHROME_P450"/>
    <property type="match status" value="1"/>
</dbReference>
<dbReference type="Gene3D" id="1.10.630.10">
    <property type="entry name" value="Cytochrome P450"/>
    <property type="match status" value="1"/>
</dbReference>
<feature type="transmembrane region" description="Helical" evidence="13">
    <location>
        <begin position="6"/>
        <end position="27"/>
    </location>
</feature>
<dbReference type="GO" id="GO:0005506">
    <property type="term" value="F:iron ion binding"/>
    <property type="evidence" value="ECO:0007669"/>
    <property type="project" value="InterPro"/>
</dbReference>
<dbReference type="GO" id="GO:0016705">
    <property type="term" value="F:oxidoreductase activity, acting on paired donors, with incorporation or reduction of molecular oxygen"/>
    <property type="evidence" value="ECO:0007669"/>
    <property type="project" value="InterPro"/>
</dbReference>
<dbReference type="PRINTS" id="PR00385">
    <property type="entry name" value="P450"/>
</dbReference>
<comment type="subcellular location">
    <subcellularLocation>
        <location evidence="1">Membrane</location>
        <topology evidence="1">Single-pass membrane protein</topology>
    </subcellularLocation>
</comment>
<dbReference type="PRINTS" id="PR00463">
    <property type="entry name" value="EP450I"/>
</dbReference>
<evidence type="ECO:0000256" key="3">
    <source>
        <dbReference type="ARBA" id="ARBA00022617"/>
    </source>
</evidence>
<evidence type="ECO:0000256" key="6">
    <source>
        <dbReference type="ARBA" id="ARBA00022989"/>
    </source>
</evidence>
<protein>
    <submittedName>
        <fullName evidence="14">Cytochrome</fullName>
    </submittedName>
</protein>
<dbReference type="EMBL" id="JACGWL010000867">
    <property type="protein sequence ID" value="KAK4381502.1"/>
    <property type="molecule type" value="Genomic_DNA"/>
</dbReference>
<dbReference type="InterPro" id="IPR050665">
    <property type="entry name" value="Cytochrome_P450_Monooxygen"/>
</dbReference>